<comment type="caution">
    <text evidence="1">The sequence shown here is derived from an EMBL/GenBank/DDBJ whole genome shotgun (WGS) entry which is preliminary data.</text>
</comment>
<sequence length="209" mass="22458">MDDIVRQAIAKWPNVPHCTGWLLLDRRGAWRLRDDAAQAAGELGSPVRHDALNAFIARNYACDAHGQWFFQNGPQRVYVELAYTPWVVRLVERDGQLELVDHTGAPFEPEAAWLDDAGGVLFRAAGAAGAANAPPRVAVLHDHDLGLFADHADFDATPPVLRWRDGRTLPLGSIARADVPATFGFVASPAQRARDTPAAAAADPGGGEG</sequence>
<organism evidence="1 2">
    <name type="scientific">Burkholderia vietnamiensis</name>
    <dbReference type="NCBI Taxonomy" id="60552"/>
    <lineage>
        <taxon>Bacteria</taxon>
        <taxon>Pseudomonadati</taxon>
        <taxon>Pseudomonadota</taxon>
        <taxon>Betaproteobacteria</taxon>
        <taxon>Burkholderiales</taxon>
        <taxon>Burkholderiaceae</taxon>
        <taxon>Burkholderia</taxon>
        <taxon>Burkholderia cepacia complex</taxon>
    </lineage>
</organism>
<evidence type="ECO:0000313" key="2">
    <source>
        <dbReference type="Proteomes" id="UP000808215"/>
    </source>
</evidence>
<proteinExistence type="predicted"/>
<dbReference type="Proteomes" id="UP000808215">
    <property type="component" value="Unassembled WGS sequence"/>
</dbReference>
<dbReference type="Pfam" id="PF11161">
    <property type="entry name" value="DUF2944"/>
    <property type="match status" value="1"/>
</dbReference>
<dbReference type="InterPro" id="IPR021332">
    <property type="entry name" value="DUF2944"/>
</dbReference>
<protein>
    <submittedName>
        <fullName evidence="1">DUF2946 family protein</fullName>
    </submittedName>
</protein>
<dbReference type="RefSeq" id="WP_011885916.1">
    <property type="nucleotide sequence ID" value="NZ_CADFEW010000013.1"/>
</dbReference>
<evidence type="ECO:0000313" key="1">
    <source>
        <dbReference type="EMBL" id="MBJ9688289.1"/>
    </source>
</evidence>
<reference evidence="1 2" key="1">
    <citation type="submission" date="2020-11" db="EMBL/GenBank/DDBJ databases">
        <title>Enhanced detection system for hospital associated transmission using whole genome sequencing surveillance.</title>
        <authorList>
            <person name="Harrison L.H."/>
            <person name="Van Tyne D."/>
            <person name="Marsh J.W."/>
            <person name="Griffith M.P."/>
            <person name="Snyder D.J."/>
            <person name="Cooper V.S."/>
            <person name="Mustapha M."/>
        </authorList>
    </citation>
    <scope>NUCLEOTIDE SEQUENCE [LARGE SCALE GENOMIC DNA]</scope>
    <source>
        <strain evidence="1 2">BC00020</strain>
    </source>
</reference>
<dbReference type="EMBL" id="JADVKH010000028">
    <property type="protein sequence ID" value="MBJ9688289.1"/>
    <property type="molecule type" value="Genomic_DNA"/>
</dbReference>
<accession>A0ABS1AVW2</accession>
<name>A0ABS1AVW2_BURVI</name>
<gene>
    <name evidence="1" type="ORF">I5589_14540</name>
</gene>
<keyword evidence="2" id="KW-1185">Reference proteome</keyword>